<organism evidence="5 6">
    <name type="scientific">Cylicocyclus nassatus</name>
    <name type="common">Nematode worm</name>
    <dbReference type="NCBI Taxonomy" id="53992"/>
    <lineage>
        <taxon>Eukaryota</taxon>
        <taxon>Metazoa</taxon>
        <taxon>Ecdysozoa</taxon>
        <taxon>Nematoda</taxon>
        <taxon>Chromadorea</taxon>
        <taxon>Rhabditida</taxon>
        <taxon>Rhabditina</taxon>
        <taxon>Rhabditomorpha</taxon>
        <taxon>Strongyloidea</taxon>
        <taxon>Strongylidae</taxon>
        <taxon>Cylicocyclus</taxon>
    </lineage>
</organism>
<dbReference type="SMART" id="SM00885">
    <property type="entry name" value="D5_N"/>
    <property type="match status" value="1"/>
</dbReference>
<keyword evidence="6" id="KW-1185">Reference proteome</keyword>
<dbReference type="Gene3D" id="3.40.50.300">
    <property type="entry name" value="P-loop containing nucleotide triphosphate hydrolases"/>
    <property type="match status" value="1"/>
</dbReference>
<dbReference type="EMBL" id="CATQJL010000092">
    <property type="protein sequence ID" value="CAJ0592356.1"/>
    <property type="molecule type" value="Genomic_DNA"/>
</dbReference>
<comment type="caution">
    <text evidence="5">The sequence shown here is derived from an EMBL/GenBank/DDBJ whole genome shotgun (WGS) entry which is preliminary data.</text>
</comment>
<dbReference type="Pfam" id="PF08706">
    <property type="entry name" value="D5_N"/>
    <property type="match status" value="1"/>
</dbReference>
<evidence type="ECO:0000313" key="6">
    <source>
        <dbReference type="Proteomes" id="UP001176961"/>
    </source>
</evidence>
<protein>
    <recommendedName>
        <fullName evidence="4">SF3 helicase domain-containing protein</fullName>
    </recommendedName>
</protein>
<gene>
    <name evidence="5" type="ORF">CYNAS_LOCUS4339</name>
</gene>
<keyword evidence="3" id="KW-0067">ATP-binding</keyword>
<feature type="domain" description="SF3 helicase" evidence="4">
    <location>
        <begin position="211"/>
        <end position="384"/>
    </location>
</feature>
<name>A0AA36DTA3_CYLNA</name>
<dbReference type="InterPro" id="IPR027417">
    <property type="entry name" value="P-loop_NTPase"/>
</dbReference>
<proteinExistence type="predicted"/>
<evidence type="ECO:0000313" key="5">
    <source>
        <dbReference type="EMBL" id="CAJ0592356.1"/>
    </source>
</evidence>
<keyword evidence="1" id="KW-0547">Nucleotide-binding</keyword>
<keyword evidence="2" id="KW-0378">Hydrolase</keyword>
<dbReference type="GO" id="GO:0005524">
    <property type="term" value="F:ATP binding"/>
    <property type="evidence" value="ECO:0007669"/>
    <property type="project" value="UniProtKB-KW"/>
</dbReference>
<dbReference type="PANTHER" id="PTHR35372">
    <property type="entry name" value="ATP BINDING PROTEIN-RELATED"/>
    <property type="match status" value="1"/>
</dbReference>
<evidence type="ECO:0000256" key="2">
    <source>
        <dbReference type="ARBA" id="ARBA00022801"/>
    </source>
</evidence>
<dbReference type="InterPro" id="IPR014818">
    <property type="entry name" value="Phage/plasmid_primase_P4_C"/>
</dbReference>
<dbReference type="InterPro" id="IPR051620">
    <property type="entry name" value="ORF904-like_C"/>
</dbReference>
<evidence type="ECO:0000256" key="3">
    <source>
        <dbReference type="ARBA" id="ARBA00022840"/>
    </source>
</evidence>
<dbReference type="InterPro" id="IPR014015">
    <property type="entry name" value="Helicase_SF3_DNA-vir"/>
</dbReference>
<evidence type="ECO:0000256" key="1">
    <source>
        <dbReference type="ARBA" id="ARBA00022741"/>
    </source>
</evidence>
<dbReference type="SUPFAM" id="SSF52540">
    <property type="entry name" value="P-loop containing nucleoside triphosphate hydrolases"/>
    <property type="match status" value="1"/>
</dbReference>
<dbReference type="PANTHER" id="PTHR35372:SF2">
    <property type="entry name" value="SF3 HELICASE DOMAIN-CONTAINING PROTEIN"/>
    <property type="match status" value="1"/>
</dbReference>
<dbReference type="GO" id="GO:0016787">
    <property type="term" value="F:hydrolase activity"/>
    <property type="evidence" value="ECO:0007669"/>
    <property type="project" value="UniProtKB-KW"/>
</dbReference>
<dbReference type="AlphaFoldDB" id="A0AA36DTA3"/>
<reference evidence="5" key="1">
    <citation type="submission" date="2023-07" db="EMBL/GenBank/DDBJ databases">
        <authorList>
            <consortium name="CYATHOMIX"/>
        </authorList>
    </citation>
    <scope>NUCLEOTIDE SEQUENCE</scope>
    <source>
        <strain evidence="5">N/A</strain>
    </source>
</reference>
<dbReference type="Proteomes" id="UP001176961">
    <property type="component" value="Unassembled WGS sequence"/>
</dbReference>
<evidence type="ECO:0000259" key="4">
    <source>
        <dbReference type="PROSITE" id="PS51206"/>
    </source>
</evidence>
<accession>A0AA36DTA3</accession>
<sequence>MTDAGIEYDTINCETAEGEDISSSYGIRNVPTVIVLDDNGEKEELFIGLGQIIANLEVIKKYSKEARFTYMPDLENDLVDEIYRVAQQCNVKWFDGSFYVFDGKIYVAVSNDAIEGAFKVWMSRIGLKISQKRKQQIFRNEFLPMVKLSNKLSPRLDIVAFSNGILDLSDITFHDFSPEYHVMYYHPYKYDKKAKCNLWQKFLKEVLPDKRSRIILQMFLGLGLIERGTVYNQCEGKDHPKIELCLILIGEGANGKSVIYQTAMGIFGRDRISGIDYDELTSQGDEGMRARRLLREAIFNWSSDSDSRTFGRKRTGVFKRIVSGEPVTDRSIGNNVTQNFNLPYLIFNLNELPYPDDNSLGFIRRLQFISFDVTIPKANQNKTLAQDLTAEYSGIFNWILRGTKEIRKRKFQFPDSEGSRRQLLLAQLRGNPIVAWINAYHIRSIPQAPNEQCIWVSAKEVVRCVEDFCRDNDVECPSKQKIGHTLTDHYFDKKRTADGYEYKMYGVSLGQLLDPFVIRNESFAIEGEDEDGFIDAND</sequence>
<dbReference type="PROSITE" id="PS51206">
    <property type="entry name" value="SF3_HELICASE_1"/>
    <property type="match status" value="1"/>
</dbReference>